<feature type="region of interest" description="Disordered" evidence="1">
    <location>
        <begin position="220"/>
        <end position="254"/>
    </location>
</feature>
<reference evidence="3" key="1">
    <citation type="submission" date="2023-07" db="EMBL/GenBank/DDBJ databases">
        <title>draft genome sequence of fig (Ficus carica).</title>
        <authorList>
            <person name="Takahashi T."/>
            <person name="Nishimura K."/>
        </authorList>
    </citation>
    <scope>NUCLEOTIDE SEQUENCE</scope>
</reference>
<dbReference type="Gramene" id="FCD_00032099-RA">
    <property type="protein sequence ID" value="FCD_00032099-RA:cds"/>
    <property type="gene ID" value="FCD_00032099"/>
</dbReference>
<dbReference type="GO" id="GO:0003700">
    <property type="term" value="F:DNA-binding transcription factor activity"/>
    <property type="evidence" value="ECO:0007669"/>
    <property type="project" value="InterPro"/>
</dbReference>
<comment type="caution">
    <text evidence="3">The sequence shown here is derived from an EMBL/GenBank/DDBJ whole genome shotgun (WGS) entry which is preliminary data.</text>
</comment>
<dbReference type="InterPro" id="IPR055081">
    <property type="entry name" value="NLP1-9_GAF"/>
</dbReference>
<evidence type="ECO:0000313" key="3">
    <source>
        <dbReference type="EMBL" id="GMN58017.1"/>
    </source>
</evidence>
<feature type="compositionally biased region" description="Polar residues" evidence="1">
    <location>
        <begin position="281"/>
        <end position="297"/>
    </location>
</feature>
<sequence length="297" mass="33070">MPPFQQSLSDKANYQEFEGEISYVLNSALIEHDLPLARAWVPCVLNRKCLDRRLGLHPNSVFVLDVKWGNTLYVWAHKDLASTFFHMEKGEGIVGKAFMTNQAFLSPEAALSSNPRDPLCDIARRYGFFNAAIAVPLQSIIDNSECVFEFFFPLNCKHLEEQKKIATALFSTLKQCCRTLRVVADKVLEEPSNSTFLAFPSPQPFDTVEQSVAKDSLIQKENPREADPKRVMQLLPESSNQNERCPDPTPRIEPAKKCDAIGLGSLAASEERHATGEKTVNVPNISLNDSAKSTGGK</sequence>
<dbReference type="InterPro" id="IPR045012">
    <property type="entry name" value="NLP"/>
</dbReference>
<keyword evidence="4" id="KW-1185">Reference proteome</keyword>
<dbReference type="Proteomes" id="UP001187192">
    <property type="component" value="Unassembled WGS sequence"/>
</dbReference>
<accession>A0AA88DME6</accession>
<feature type="region of interest" description="Disordered" evidence="1">
    <location>
        <begin position="269"/>
        <end position="297"/>
    </location>
</feature>
<name>A0AA88DME6_FICCA</name>
<evidence type="ECO:0000256" key="1">
    <source>
        <dbReference type="SAM" id="MobiDB-lite"/>
    </source>
</evidence>
<dbReference type="AlphaFoldDB" id="A0AA88DME6"/>
<dbReference type="PANTHER" id="PTHR32002">
    <property type="entry name" value="PROTEIN NLP8"/>
    <property type="match status" value="1"/>
</dbReference>
<feature type="compositionally biased region" description="Basic and acidic residues" evidence="1">
    <location>
        <begin position="220"/>
        <end position="230"/>
    </location>
</feature>
<dbReference type="EMBL" id="BTGU01000074">
    <property type="protein sequence ID" value="GMN58017.1"/>
    <property type="molecule type" value="Genomic_DNA"/>
</dbReference>
<organism evidence="3 4">
    <name type="scientific">Ficus carica</name>
    <name type="common">Common fig</name>
    <dbReference type="NCBI Taxonomy" id="3494"/>
    <lineage>
        <taxon>Eukaryota</taxon>
        <taxon>Viridiplantae</taxon>
        <taxon>Streptophyta</taxon>
        <taxon>Embryophyta</taxon>
        <taxon>Tracheophyta</taxon>
        <taxon>Spermatophyta</taxon>
        <taxon>Magnoliopsida</taxon>
        <taxon>eudicotyledons</taxon>
        <taxon>Gunneridae</taxon>
        <taxon>Pentapetalae</taxon>
        <taxon>rosids</taxon>
        <taxon>fabids</taxon>
        <taxon>Rosales</taxon>
        <taxon>Moraceae</taxon>
        <taxon>Ficeae</taxon>
        <taxon>Ficus</taxon>
    </lineage>
</organism>
<gene>
    <name evidence="3" type="ORF">TIFTF001_027108</name>
</gene>
<protein>
    <recommendedName>
        <fullName evidence="2">NLP1-9 GAF domain-containing protein</fullName>
    </recommendedName>
</protein>
<dbReference type="PANTHER" id="PTHR32002:SF44">
    <property type="entry name" value="PROTEIN NLP4"/>
    <property type="match status" value="1"/>
</dbReference>
<dbReference type="Pfam" id="PF22922">
    <property type="entry name" value="GAF_NLP"/>
    <property type="match status" value="1"/>
</dbReference>
<proteinExistence type="predicted"/>
<evidence type="ECO:0000313" key="4">
    <source>
        <dbReference type="Proteomes" id="UP001187192"/>
    </source>
</evidence>
<feature type="domain" description="NLP1-9 GAF" evidence="2">
    <location>
        <begin position="11"/>
        <end position="181"/>
    </location>
</feature>
<evidence type="ECO:0000259" key="2">
    <source>
        <dbReference type="Pfam" id="PF22922"/>
    </source>
</evidence>